<keyword evidence="1" id="KW-0472">Membrane</keyword>
<evidence type="ECO:0000313" key="3">
    <source>
        <dbReference type="Proteomes" id="UP000017148"/>
    </source>
</evidence>
<name>U7D586_9BACT</name>
<evidence type="ECO:0000313" key="2">
    <source>
        <dbReference type="EMBL" id="ERP31108.1"/>
    </source>
</evidence>
<dbReference type="Pfam" id="PF14110">
    <property type="entry name" value="DUF4282"/>
    <property type="match status" value="1"/>
</dbReference>
<evidence type="ECO:0000256" key="1">
    <source>
        <dbReference type="SAM" id="Phobius"/>
    </source>
</evidence>
<keyword evidence="1" id="KW-1133">Transmembrane helix</keyword>
<dbReference type="AlphaFoldDB" id="U7D586"/>
<dbReference type="PATRIC" id="fig|1313304.3.peg.1896"/>
<sequence length="50" mass="5413">MISNGGIMGIIAGLITMVATALFARIYSELMIVLFKINDNIRRLAEKTGA</sequence>
<dbReference type="InterPro" id="IPR025557">
    <property type="entry name" value="DUF4282"/>
</dbReference>
<dbReference type="STRING" id="1313304.CALK_1988"/>
<gene>
    <name evidence="2" type="ORF">CALK_1988</name>
</gene>
<dbReference type="EMBL" id="ASJR01000019">
    <property type="protein sequence ID" value="ERP31108.1"/>
    <property type="molecule type" value="Genomic_DNA"/>
</dbReference>
<reference evidence="2 3" key="1">
    <citation type="journal article" date="2013" name="Environ. Microbiol.">
        <title>Genome analysis of Chitinivibrio alkaliphilus gen. nov., sp. nov., a novel extremely haloalkaliphilic anaerobic chitinolytic bacterium from the candidate phylum Termite Group 3.</title>
        <authorList>
            <person name="Sorokin D.Y."/>
            <person name="Gumerov V.M."/>
            <person name="Rakitin A.L."/>
            <person name="Beletsky A.V."/>
            <person name="Damste J.S."/>
            <person name="Muyzer G."/>
            <person name="Mardanov A.V."/>
            <person name="Ravin N.V."/>
        </authorList>
    </citation>
    <scope>NUCLEOTIDE SEQUENCE [LARGE SCALE GENOMIC DNA]</scope>
    <source>
        <strain evidence="2 3">ACht1</strain>
    </source>
</reference>
<accession>U7D586</accession>
<proteinExistence type="predicted"/>
<dbReference type="Proteomes" id="UP000017148">
    <property type="component" value="Unassembled WGS sequence"/>
</dbReference>
<comment type="caution">
    <text evidence="2">The sequence shown here is derived from an EMBL/GenBank/DDBJ whole genome shotgun (WGS) entry which is preliminary data.</text>
</comment>
<dbReference type="RefSeq" id="WP_022637407.1">
    <property type="nucleotide sequence ID" value="NZ_ASJR01000019.1"/>
</dbReference>
<feature type="transmembrane region" description="Helical" evidence="1">
    <location>
        <begin position="6"/>
        <end position="27"/>
    </location>
</feature>
<protein>
    <submittedName>
        <fullName evidence="2">Uncharacterized protein</fullName>
    </submittedName>
</protein>
<keyword evidence="3" id="KW-1185">Reference proteome</keyword>
<keyword evidence="1" id="KW-0812">Transmembrane</keyword>
<organism evidence="2 3">
    <name type="scientific">Chitinivibrio alkaliphilus ACht1</name>
    <dbReference type="NCBI Taxonomy" id="1313304"/>
    <lineage>
        <taxon>Bacteria</taxon>
        <taxon>Pseudomonadati</taxon>
        <taxon>Fibrobacterota</taxon>
        <taxon>Chitinivibrionia</taxon>
        <taxon>Chitinivibrionales</taxon>
        <taxon>Chitinivibrionaceae</taxon>
        <taxon>Chitinivibrio</taxon>
    </lineage>
</organism>